<organism evidence="11 12">
    <name type="scientific">Microdochium trichocladiopsis</name>
    <dbReference type="NCBI Taxonomy" id="1682393"/>
    <lineage>
        <taxon>Eukaryota</taxon>
        <taxon>Fungi</taxon>
        <taxon>Dikarya</taxon>
        <taxon>Ascomycota</taxon>
        <taxon>Pezizomycotina</taxon>
        <taxon>Sordariomycetes</taxon>
        <taxon>Xylariomycetidae</taxon>
        <taxon>Xylariales</taxon>
        <taxon>Microdochiaceae</taxon>
        <taxon>Microdochium</taxon>
    </lineage>
</organism>
<feature type="binding site" evidence="9">
    <location>
        <position position="123"/>
    </location>
    <ligand>
        <name>S-adenosyl-L-methionine</name>
        <dbReference type="ChEBI" id="CHEBI:59789"/>
    </ligand>
</feature>
<dbReference type="PANTHER" id="PTHR13600:SF21">
    <property type="entry name" value="LEUCINE CARBOXYL METHYLTRANSFERASE 1"/>
    <property type="match status" value="1"/>
</dbReference>
<evidence type="ECO:0000256" key="2">
    <source>
        <dbReference type="ARBA" id="ARBA00010703"/>
    </source>
</evidence>
<dbReference type="Proteomes" id="UP000756346">
    <property type="component" value="Unassembled WGS sequence"/>
</dbReference>
<evidence type="ECO:0000256" key="7">
    <source>
        <dbReference type="ARBA" id="ARBA00022691"/>
    </source>
</evidence>
<dbReference type="PIRSF" id="PIRSF016305">
    <property type="entry name" value="LCM_mtfrase"/>
    <property type="match status" value="1"/>
</dbReference>
<sequence>MSAPSIPNLLSLRGTRGGARGRLQRRGGGPPAAQGTSPAPSNDAVVQGTDTDAALSRMSAVDLGYLQDPYAALFVQRPTVGLGRRRLPIINRGTYARTTGIDRLVDLFLAEAGGHARQIISLGAGTDTRAFRMLAQGQQSRLIYHEVDFPTTSGRKLQLVQAVPALRAILPEAQGSEVDWSSTKLPNECQYWCHGVDLRELSVDGGKSLEGVRSDVPTLVISECCLCYLEVGEATGVVKHFTDKIPDLSLVLYEPILPHDAFGQQMVSNLAARRLRMPTVQTYIDMPQQQKRLRDAGFEQARSMTIGEVWKHWTSPNEKTRVDSLEGLDEVEEWDLLASHYMLAWGWRGDGFGGWNRS</sequence>
<protein>
    <recommendedName>
        <fullName evidence="4 8">Leucine carboxyl methyltransferase 1</fullName>
        <ecNumber evidence="3 8">2.1.1.233</ecNumber>
    </recommendedName>
</protein>
<evidence type="ECO:0000256" key="8">
    <source>
        <dbReference type="PIRNR" id="PIRNR016305"/>
    </source>
</evidence>
<evidence type="ECO:0000313" key="12">
    <source>
        <dbReference type="Proteomes" id="UP000756346"/>
    </source>
</evidence>
<dbReference type="EMBL" id="JAGTJQ010000005">
    <property type="protein sequence ID" value="KAH7031142.1"/>
    <property type="molecule type" value="Genomic_DNA"/>
</dbReference>
<comment type="catalytic activity">
    <reaction evidence="1 8">
        <text>[phosphatase 2A protein]-C-terminal L-leucine + S-adenosyl-L-methionine = [phosphatase 2A protein]-C-terminal L-leucine methyl ester + S-adenosyl-L-homocysteine</text>
        <dbReference type="Rhea" id="RHEA:48544"/>
        <dbReference type="Rhea" id="RHEA-COMP:12134"/>
        <dbReference type="Rhea" id="RHEA-COMP:12135"/>
        <dbReference type="ChEBI" id="CHEBI:57856"/>
        <dbReference type="ChEBI" id="CHEBI:59789"/>
        <dbReference type="ChEBI" id="CHEBI:90516"/>
        <dbReference type="ChEBI" id="CHEBI:90517"/>
        <dbReference type="EC" id="2.1.1.233"/>
    </reaction>
</comment>
<keyword evidence="5 8" id="KW-0489">Methyltransferase</keyword>
<accession>A0A9P9BQQ0</accession>
<evidence type="ECO:0000256" key="1">
    <source>
        <dbReference type="ARBA" id="ARBA00000724"/>
    </source>
</evidence>
<evidence type="ECO:0000256" key="10">
    <source>
        <dbReference type="SAM" id="MobiDB-lite"/>
    </source>
</evidence>
<dbReference type="PANTHER" id="PTHR13600">
    <property type="entry name" value="LEUCINE CARBOXYL METHYLTRANSFERASE"/>
    <property type="match status" value="1"/>
</dbReference>
<gene>
    <name evidence="11" type="ORF">B0I36DRAFT_323277</name>
</gene>
<keyword evidence="7 8" id="KW-0949">S-adenosyl-L-methionine</keyword>
<name>A0A9P9BQQ0_9PEZI</name>
<feature type="region of interest" description="Disordered" evidence="10">
    <location>
        <begin position="1"/>
        <end position="46"/>
    </location>
</feature>
<comment type="similarity">
    <text evidence="2 8">Belongs to the methyltransferase superfamily. LCMT family.</text>
</comment>
<dbReference type="GO" id="GO:0018423">
    <property type="term" value="F:protein C-terminal leucine carboxyl O-methyltransferase activity"/>
    <property type="evidence" value="ECO:0007669"/>
    <property type="project" value="UniProtKB-EC"/>
</dbReference>
<evidence type="ECO:0000256" key="4">
    <source>
        <dbReference type="ARBA" id="ARBA00017497"/>
    </source>
</evidence>
<dbReference type="InterPro" id="IPR007213">
    <property type="entry name" value="Ppm1/Ppm2/Tcmp"/>
</dbReference>
<feature type="binding site" evidence="9">
    <location>
        <begin position="197"/>
        <end position="198"/>
    </location>
    <ligand>
        <name>S-adenosyl-L-methionine</name>
        <dbReference type="ChEBI" id="CHEBI:59789"/>
    </ligand>
</feature>
<feature type="compositionally biased region" description="Gly residues" evidence="10">
    <location>
        <begin position="15"/>
        <end position="30"/>
    </location>
</feature>
<dbReference type="InterPro" id="IPR016651">
    <property type="entry name" value="LCMT1"/>
</dbReference>
<dbReference type="SUPFAM" id="SSF53335">
    <property type="entry name" value="S-adenosyl-L-methionine-dependent methyltransferases"/>
    <property type="match status" value="1"/>
</dbReference>
<evidence type="ECO:0000313" key="11">
    <source>
        <dbReference type="EMBL" id="KAH7031142.1"/>
    </source>
</evidence>
<evidence type="ECO:0000256" key="3">
    <source>
        <dbReference type="ARBA" id="ARBA00012834"/>
    </source>
</evidence>
<comment type="function">
    <text evidence="8">Methylates the carboxyl group of the C-terminal leucine residue of protein phosphatase 2A catalytic subunits to form alpha-leucine ester residues.</text>
</comment>
<dbReference type="Pfam" id="PF04072">
    <property type="entry name" value="LCM"/>
    <property type="match status" value="1"/>
</dbReference>
<dbReference type="Gene3D" id="3.40.50.150">
    <property type="entry name" value="Vaccinia Virus protein VP39"/>
    <property type="match status" value="1"/>
</dbReference>
<feature type="binding site" evidence="9">
    <location>
        <position position="223"/>
    </location>
    <ligand>
        <name>S-adenosyl-L-methionine</name>
        <dbReference type="ChEBI" id="CHEBI:59789"/>
    </ligand>
</feature>
<evidence type="ECO:0000256" key="9">
    <source>
        <dbReference type="PIRSR" id="PIRSR016305-1"/>
    </source>
</evidence>
<dbReference type="AlphaFoldDB" id="A0A9P9BQQ0"/>
<feature type="binding site" evidence="9">
    <location>
        <position position="97"/>
    </location>
    <ligand>
        <name>S-adenosyl-L-methionine</name>
        <dbReference type="ChEBI" id="CHEBI:59789"/>
    </ligand>
</feature>
<reference evidence="11" key="1">
    <citation type="journal article" date="2021" name="Nat. Commun.">
        <title>Genetic determinants of endophytism in the Arabidopsis root mycobiome.</title>
        <authorList>
            <person name="Mesny F."/>
            <person name="Miyauchi S."/>
            <person name="Thiergart T."/>
            <person name="Pickel B."/>
            <person name="Atanasova L."/>
            <person name="Karlsson M."/>
            <person name="Huettel B."/>
            <person name="Barry K.W."/>
            <person name="Haridas S."/>
            <person name="Chen C."/>
            <person name="Bauer D."/>
            <person name="Andreopoulos W."/>
            <person name="Pangilinan J."/>
            <person name="LaButti K."/>
            <person name="Riley R."/>
            <person name="Lipzen A."/>
            <person name="Clum A."/>
            <person name="Drula E."/>
            <person name="Henrissat B."/>
            <person name="Kohler A."/>
            <person name="Grigoriev I.V."/>
            <person name="Martin F.M."/>
            <person name="Hacquard S."/>
        </authorList>
    </citation>
    <scope>NUCLEOTIDE SEQUENCE</scope>
    <source>
        <strain evidence="11">MPI-CAGE-CH-0230</strain>
    </source>
</reference>
<dbReference type="GO" id="GO:0032259">
    <property type="term" value="P:methylation"/>
    <property type="evidence" value="ECO:0007669"/>
    <property type="project" value="UniProtKB-KW"/>
</dbReference>
<proteinExistence type="inferred from homology"/>
<keyword evidence="6 8" id="KW-0808">Transferase</keyword>
<dbReference type="RefSeq" id="XP_046012822.1">
    <property type="nucleotide sequence ID" value="XM_046153946.1"/>
</dbReference>
<evidence type="ECO:0000256" key="5">
    <source>
        <dbReference type="ARBA" id="ARBA00022603"/>
    </source>
</evidence>
<keyword evidence="12" id="KW-1185">Reference proteome</keyword>
<comment type="caution">
    <text evidence="11">The sequence shown here is derived from an EMBL/GenBank/DDBJ whole genome shotgun (WGS) entry which is preliminary data.</text>
</comment>
<dbReference type="GeneID" id="70183492"/>
<evidence type="ECO:0000256" key="6">
    <source>
        <dbReference type="ARBA" id="ARBA00022679"/>
    </source>
</evidence>
<dbReference type="InterPro" id="IPR029063">
    <property type="entry name" value="SAM-dependent_MTases_sf"/>
</dbReference>
<dbReference type="EC" id="2.1.1.233" evidence="3 8"/>
<dbReference type="OrthoDB" id="203237at2759"/>